<name>A0ABW9MWB7_9FIRM</name>
<sequence>MGFWKEYKTDSGLAERLVGRKIIEWEEDYLKLDDGSIVTIEMTEYECCASAGGEFTDITLEAVITDIRFGVPEEEVDEDWYSETEAKREVVFIHNYNQIGKANMWANNGNGNYYYSVCAFKINDIYYAPLGSRGETLD</sequence>
<proteinExistence type="predicted"/>
<dbReference type="RefSeq" id="WP_410032832.1">
    <property type="nucleotide sequence ID" value="NZ_JBGMEH010000006.1"/>
</dbReference>
<accession>A0ABW9MWB7</accession>
<dbReference type="Proteomes" id="UP001638015">
    <property type="component" value="Unassembled WGS sequence"/>
</dbReference>
<keyword evidence="3" id="KW-1185">Reference proteome</keyword>
<evidence type="ECO:0000313" key="2">
    <source>
        <dbReference type="EMBL" id="MFO3716098.1"/>
    </source>
</evidence>
<reference evidence="2 3" key="1">
    <citation type="journal article" date="2025" name="Anaerobe">
        <title>Description of Anaerococcus kampingiae sp. nov., Anaerococcus groningensis sp. nov., Anaerococcus martiniensis sp. nov., and Anaerococcus cruorum sp. nov., isolated from human clinical specimens.</title>
        <authorList>
            <person name="Boiten K.E."/>
            <person name="Meijer J."/>
            <person name="van Wezel E.M."/>
            <person name="Veloo A.C.M."/>
        </authorList>
    </citation>
    <scope>NUCLEOTIDE SEQUENCE [LARGE SCALE GENOMIC DNA]</scope>
    <source>
        <strain evidence="2 3">ENR1039</strain>
    </source>
</reference>
<dbReference type="EMBL" id="JBGMEH010000006">
    <property type="protein sequence ID" value="MFO3716098.1"/>
    <property type="molecule type" value="Genomic_DNA"/>
</dbReference>
<comment type="caution">
    <text evidence="2">The sequence shown here is derived from an EMBL/GenBank/DDBJ whole genome shotgun (WGS) entry which is preliminary data.</text>
</comment>
<dbReference type="InterPro" id="IPR055871">
    <property type="entry name" value="DUF7448"/>
</dbReference>
<dbReference type="Pfam" id="PF24240">
    <property type="entry name" value="DUF7448"/>
    <property type="match status" value="1"/>
</dbReference>
<evidence type="ECO:0000313" key="3">
    <source>
        <dbReference type="Proteomes" id="UP001638015"/>
    </source>
</evidence>
<organism evidence="2 3">
    <name type="scientific">Anaerococcus cruorum</name>
    <dbReference type="NCBI Taxonomy" id="3115617"/>
    <lineage>
        <taxon>Bacteria</taxon>
        <taxon>Bacillati</taxon>
        <taxon>Bacillota</taxon>
        <taxon>Tissierellia</taxon>
        <taxon>Tissierellales</taxon>
        <taxon>Peptoniphilaceae</taxon>
        <taxon>Anaerococcus</taxon>
    </lineage>
</organism>
<gene>
    <name evidence="2" type="ORF">ACCQ40_04765</name>
</gene>
<feature type="domain" description="DUF7448" evidence="1">
    <location>
        <begin position="15"/>
        <end position="118"/>
    </location>
</feature>
<protein>
    <recommendedName>
        <fullName evidence="1">DUF7448 domain-containing protein</fullName>
    </recommendedName>
</protein>
<evidence type="ECO:0000259" key="1">
    <source>
        <dbReference type="Pfam" id="PF24240"/>
    </source>
</evidence>